<evidence type="ECO:0000256" key="12">
    <source>
        <dbReference type="SAM" id="MobiDB-lite"/>
    </source>
</evidence>
<sequence>MLFSLLLLPPPYLTSTHSSPFALCFLHSSSCTFLSLSLQEKQVTGYLLFSLSTAVIGSLQFGYNTGVINAPEQKLRSFFNDTWMERYGVPISSGVQTIVWSVAVAIFSVGGMVGSFSVGVMANRFGRRRSMFLVNSLAVIGGLLMGFSTICSSYEMVIAGRLVIGLFCGLFTGLTPMYVGEVSPTPLRGAFGTLHQLGVVVGILIAQIFGLEALLGSAKLWPLLLALTVVPAVLQCILLPFCPESPRFLLINLKQEEQARKALVRLRGTEDVSKDLQEMKEESAKMAMEKKVTIAELFRSASYRQPLLIAVMLQLSQQLSGINAVFYYSTGIFHSAGVKQPIYATIGAGIVNTIFTIVSLFLVEKAGRRTLHLLGLGGMAVSALLMTVSLLLQKHVPAMSYVAILAVMLFVAMFELGPGPIPWFIVAELFSQGPRPAAMAVAGCCNWTANFLVGMSFPKLEDLCGAWVFLIFTGFLLLFFIFTFIKVPETKGKTFDEIARSFGSSPPAASSSCDDPPATASTAVTLPASPVKEKVPLVEAPPPTAAAAAAAAAAAKPAASETTPLEQKASSTGERVEKV</sequence>
<dbReference type="InterPro" id="IPR036259">
    <property type="entry name" value="MFS_trans_sf"/>
</dbReference>
<evidence type="ECO:0000256" key="6">
    <source>
        <dbReference type="ARBA" id="ARBA00022597"/>
    </source>
</evidence>
<evidence type="ECO:0000256" key="1">
    <source>
        <dbReference type="ARBA" id="ARBA00000618"/>
    </source>
</evidence>
<feature type="transmembrane region" description="Helical" evidence="13">
    <location>
        <begin position="466"/>
        <end position="485"/>
    </location>
</feature>
<evidence type="ECO:0000256" key="5">
    <source>
        <dbReference type="ARBA" id="ARBA00022475"/>
    </source>
</evidence>
<proteinExistence type="inferred from homology"/>
<dbReference type="Ensembl" id="ENSSPAT00000020003.1">
    <property type="protein sequence ID" value="ENSSPAP00000019707.1"/>
    <property type="gene ID" value="ENSSPAG00000014859.1"/>
</dbReference>
<organism evidence="15">
    <name type="scientific">Stegastes partitus</name>
    <name type="common">bicolor damselfish</name>
    <dbReference type="NCBI Taxonomy" id="144197"/>
    <lineage>
        <taxon>Eukaryota</taxon>
        <taxon>Metazoa</taxon>
        <taxon>Chordata</taxon>
        <taxon>Craniata</taxon>
        <taxon>Vertebrata</taxon>
        <taxon>Euteleostomi</taxon>
        <taxon>Actinopterygii</taxon>
        <taxon>Neopterygii</taxon>
        <taxon>Teleostei</taxon>
        <taxon>Neoteleostei</taxon>
        <taxon>Acanthomorphata</taxon>
        <taxon>Ovalentaria</taxon>
        <taxon>Pomacentridae</taxon>
        <taxon>Stegastes</taxon>
    </lineage>
</organism>
<feature type="region of interest" description="Disordered" evidence="12">
    <location>
        <begin position="557"/>
        <end position="579"/>
    </location>
</feature>
<protein>
    <submittedName>
        <fullName evidence="15">Solute carrier family 2, facilitated glucose transporter member 1-like</fullName>
    </submittedName>
</protein>
<evidence type="ECO:0000256" key="7">
    <source>
        <dbReference type="ARBA" id="ARBA00022692"/>
    </source>
</evidence>
<dbReference type="PROSITE" id="PS50850">
    <property type="entry name" value="MFS"/>
    <property type="match status" value="1"/>
</dbReference>
<evidence type="ECO:0000256" key="9">
    <source>
        <dbReference type="ARBA" id="ARBA00023136"/>
    </source>
</evidence>
<dbReference type="InterPro" id="IPR020846">
    <property type="entry name" value="MFS_dom"/>
</dbReference>
<evidence type="ECO:0000256" key="11">
    <source>
        <dbReference type="RuleBase" id="RU003346"/>
    </source>
</evidence>
<evidence type="ECO:0000256" key="3">
    <source>
        <dbReference type="ARBA" id="ARBA00007004"/>
    </source>
</evidence>
<dbReference type="PROSITE" id="PS00216">
    <property type="entry name" value="SUGAR_TRANSPORT_1"/>
    <property type="match status" value="1"/>
</dbReference>
<feature type="transmembrane region" description="Helical" evidence="13">
    <location>
        <begin position="398"/>
        <end position="416"/>
    </location>
</feature>
<name>A0A3B5B1T2_9TELE</name>
<dbReference type="GO" id="GO:0032868">
    <property type="term" value="P:response to insulin"/>
    <property type="evidence" value="ECO:0007669"/>
    <property type="project" value="TreeGrafter"/>
</dbReference>
<feature type="transmembrane region" description="Helical" evidence="13">
    <location>
        <begin position="221"/>
        <end position="242"/>
    </location>
</feature>
<reference evidence="15" key="1">
    <citation type="submission" date="2023-09" db="UniProtKB">
        <authorList>
            <consortium name="Ensembl"/>
        </authorList>
    </citation>
    <scope>IDENTIFICATION</scope>
</reference>
<dbReference type="InterPro" id="IPR005828">
    <property type="entry name" value="MFS_sugar_transport-like"/>
</dbReference>
<evidence type="ECO:0000256" key="10">
    <source>
        <dbReference type="ARBA" id="ARBA00023180"/>
    </source>
</evidence>
<dbReference type="PANTHER" id="PTHR23503">
    <property type="entry name" value="SOLUTE CARRIER FAMILY 2"/>
    <property type="match status" value="1"/>
</dbReference>
<feature type="compositionally biased region" description="Polar residues" evidence="12">
    <location>
        <begin position="560"/>
        <end position="573"/>
    </location>
</feature>
<evidence type="ECO:0000259" key="14">
    <source>
        <dbReference type="PROSITE" id="PS50850"/>
    </source>
</evidence>
<keyword evidence="8 13" id="KW-1133">Transmembrane helix</keyword>
<evidence type="ECO:0000256" key="4">
    <source>
        <dbReference type="ARBA" id="ARBA00022448"/>
    </source>
</evidence>
<feature type="transmembrane region" description="Helical" evidence="13">
    <location>
        <begin position="156"/>
        <end position="179"/>
    </location>
</feature>
<keyword evidence="10" id="KW-0325">Glycoprotein</keyword>
<feature type="transmembrane region" description="Helical" evidence="13">
    <location>
        <begin position="307"/>
        <end position="330"/>
    </location>
</feature>
<dbReference type="InterPro" id="IPR005829">
    <property type="entry name" value="Sugar_transporter_CS"/>
</dbReference>
<accession>A0A3B5B1T2</accession>
<dbReference type="GO" id="GO:0070837">
    <property type="term" value="P:dehydroascorbic acid transport"/>
    <property type="evidence" value="ECO:0007669"/>
    <property type="project" value="TreeGrafter"/>
</dbReference>
<feature type="compositionally biased region" description="Low complexity" evidence="12">
    <location>
        <begin position="505"/>
        <end position="521"/>
    </location>
</feature>
<dbReference type="Pfam" id="PF00083">
    <property type="entry name" value="Sugar_tr"/>
    <property type="match status" value="1"/>
</dbReference>
<feature type="domain" description="Major facilitator superfamily (MFS) profile" evidence="14">
    <location>
        <begin position="50"/>
        <end position="491"/>
    </location>
</feature>
<feature type="transmembrane region" description="Helical" evidence="13">
    <location>
        <begin position="191"/>
        <end position="209"/>
    </location>
</feature>
<comment type="catalytic activity">
    <reaction evidence="1">
        <text>D-glucose(out) = D-glucose(in)</text>
        <dbReference type="Rhea" id="RHEA:60376"/>
        <dbReference type="ChEBI" id="CHEBI:4167"/>
    </reaction>
</comment>
<evidence type="ECO:0000313" key="15">
    <source>
        <dbReference type="Ensembl" id="ENSSPAP00000019707.1"/>
    </source>
</evidence>
<dbReference type="PRINTS" id="PR00171">
    <property type="entry name" value="SUGRTRNSPORT"/>
</dbReference>
<dbReference type="SUPFAM" id="SSF103473">
    <property type="entry name" value="MFS general substrate transporter"/>
    <property type="match status" value="1"/>
</dbReference>
<comment type="similarity">
    <text evidence="3">Belongs to the major facilitator superfamily. Sugar transporter (TC 2.A.1.1) family. Glucose transporter subfamily.</text>
</comment>
<feature type="transmembrane region" description="Helical" evidence="13">
    <location>
        <begin position="370"/>
        <end position="392"/>
    </location>
</feature>
<dbReference type="STRING" id="144197.ENSSPAP00000019707"/>
<dbReference type="NCBIfam" id="TIGR00879">
    <property type="entry name" value="SP"/>
    <property type="match status" value="1"/>
</dbReference>
<keyword evidence="6" id="KW-0762">Sugar transport</keyword>
<dbReference type="Gene3D" id="1.20.1250.20">
    <property type="entry name" value="MFS general substrate transporter like domains"/>
    <property type="match status" value="1"/>
</dbReference>
<keyword evidence="9 13" id="KW-0472">Membrane</keyword>
<evidence type="ECO:0000256" key="2">
    <source>
        <dbReference type="ARBA" id="ARBA00004651"/>
    </source>
</evidence>
<keyword evidence="5" id="KW-1003">Cell membrane</keyword>
<dbReference type="GO" id="GO:0055056">
    <property type="term" value="F:D-glucose transmembrane transporter activity"/>
    <property type="evidence" value="ECO:0007669"/>
    <property type="project" value="TreeGrafter"/>
</dbReference>
<dbReference type="PROSITE" id="PS00217">
    <property type="entry name" value="SUGAR_TRANSPORT_2"/>
    <property type="match status" value="1"/>
</dbReference>
<keyword evidence="4 11" id="KW-0813">Transport</keyword>
<feature type="region of interest" description="Disordered" evidence="12">
    <location>
        <begin position="505"/>
        <end position="527"/>
    </location>
</feature>
<dbReference type="FunFam" id="1.20.1250.20:FF:000040">
    <property type="entry name" value="Solute carrier family 2, facilitated glucose transporter member 1"/>
    <property type="match status" value="1"/>
</dbReference>
<feature type="transmembrane region" description="Helical" evidence="13">
    <location>
        <begin position="132"/>
        <end position="150"/>
    </location>
</feature>
<feature type="transmembrane region" description="Helical" evidence="13">
    <location>
        <begin position="437"/>
        <end position="454"/>
    </location>
</feature>
<dbReference type="PANTHER" id="PTHR23503:SF91">
    <property type="entry name" value="SOLUTE CARRIER FAMILY 2, FACILITATED GLUCOSE TRANSPORTER MEMBER 3 ISOFORM X1"/>
    <property type="match status" value="1"/>
</dbReference>
<dbReference type="InterPro" id="IPR045263">
    <property type="entry name" value="GLUT"/>
</dbReference>
<comment type="subcellular location">
    <subcellularLocation>
        <location evidence="2">Cell membrane</location>
        <topology evidence="2">Multi-pass membrane protein</topology>
    </subcellularLocation>
</comment>
<feature type="transmembrane region" description="Helical" evidence="13">
    <location>
        <begin position="98"/>
        <end position="120"/>
    </location>
</feature>
<dbReference type="CDD" id="cd17431">
    <property type="entry name" value="MFS_GLUT_Class1"/>
    <property type="match status" value="1"/>
</dbReference>
<dbReference type="AlphaFoldDB" id="A0A3B5B1T2"/>
<keyword evidence="7 13" id="KW-0812">Transmembrane</keyword>
<evidence type="ECO:0000256" key="13">
    <source>
        <dbReference type="SAM" id="Phobius"/>
    </source>
</evidence>
<evidence type="ECO:0000256" key="8">
    <source>
        <dbReference type="ARBA" id="ARBA00022989"/>
    </source>
</evidence>
<dbReference type="GO" id="GO:0046323">
    <property type="term" value="P:D-glucose import"/>
    <property type="evidence" value="ECO:0007669"/>
    <property type="project" value="TreeGrafter"/>
</dbReference>
<feature type="transmembrane region" description="Helical" evidence="13">
    <location>
        <begin position="342"/>
        <end position="363"/>
    </location>
</feature>
<dbReference type="GO" id="GO:0016324">
    <property type="term" value="C:apical plasma membrane"/>
    <property type="evidence" value="ECO:0007669"/>
    <property type="project" value="TreeGrafter"/>
</dbReference>
<dbReference type="InterPro" id="IPR003663">
    <property type="entry name" value="Sugar/inositol_transpt"/>
</dbReference>
<dbReference type="GeneTree" id="ENSGT00940000160313"/>
<dbReference type="GO" id="GO:0016323">
    <property type="term" value="C:basolateral plasma membrane"/>
    <property type="evidence" value="ECO:0007669"/>
    <property type="project" value="TreeGrafter"/>
</dbReference>